<comment type="function">
    <text evidence="1 10">Produces ATP from ADP in the presence of a proton gradient across the membrane. The gamma chain is believed to be important in regulating ATPase activity and the flow of protons through the CF(0) complex.</text>
</comment>
<dbReference type="AlphaFoldDB" id="A0A1F6DPG8"/>
<evidence type="ECO:0000256" key="1">
    <source>
        <dbReference type="ARBA" id="ARBA00003456"/>
    </source>
</evidence>
<evidence type="ECO:0000256" key="10">
    <source>
        <dbReference type="HAMAP-Rule" id="MF_00815"/>
    </source>
</evidence>
<name>A0A1F6DPG8_9BACT</name>
<evidence type="ECO:0000256" key="9">
    <source>
        <dbReference type="ARBA" id="ARBA00023310"/>
    </source>
</evidence>
<dbReference type="GO" id="GO:0042777">
    <property type="term" value="P:proton motive force-driven plasma membrane ATP synthesis"/>
    <property type="evidence" value="ECO:0007669"/>
    <property type="project" value="UniProtKB-UniRule"/>
</dbReference>
<dbReference type="PRINTS" id="PR00126">
    <property type="entry name" value="ATPASEGAMMA"/>
</dbReference>
<reference evidence="11 12" key="1">
    <citation type="journal article" date="2016" name="Nat. Commun.">
        <title>Thousands of microbial genomes shed light on interconnected biogeochemical processes in an aquifer system.</title>
        <authorList>
            <person name="Anantharaman K."/>
            <person name="Brown C.T."/>
            <person name="Hug L.A."/>
            <person name="Sharon I."/>
            <person name="Castelle C.J."/>
            <person name="Probst A.J."/>
            <person name="Thomas B.C."/>
            <person name="Singh A."/>
            <person name="Wilkins M.J."/>
            <person name="Karaoz U."/>
            <person name="Brodie E.L."/>
            <person name="Williams K.H."/>
            <person name="Hubbard S.S."/>
            <person name="Banfield J.F."/>
        </authorList>
    </citation>
    <scope>NUCLEOTIDE SEQUENCE [LARGE SCALE GENOMIC DNA]</scope>
</reference>
<keyword evidence="6 10" id="KW-0406">Ion transport</keyword>
<keyword evidence="9 10" id="KW-0066">ATP synthesis</keyword>
<evidence type="ECO:0000256" key="8">
    <source>
        <dbReference type="ARBA" id="ARBA00023196"/>
    </source>
</evidence>
<dbReference type="NCBIfam" id="TIGR01146">
    <property type="entry name" value="ATPsyn_F1gamma"/>
    <property type="match status" value="1"/>
</dbReference>
<comment type="subunit">
    <text evidence="10">F-type ATPases have 2 components, CF(1) - the catalytic core - and CF(0) - the membrane proton channel. CF(1) has five subunits: alpha(3), beta(3), gamma(1), delta(1), epsilon(1). CF(0) has three main subunits: a, b and c.</text>
</comment>
<evidence type="ECO:0000256" key="6">
    <source>
        <dbReference type="ARBA" id="ARBA00023065"/>
    </source>
</evidence>
<dbReference type="SUPFAM" id="SSF52943">
    <property type="entry name" value="ATP synthase (F1-ATPase), gamma subunit"/>
    <property type="match status" value="1"/>
</dbReference>
<keyword evidence="7 10" id="KW-0472">Membrane</keyword>
<dbReference type="InterPro" id="IPR000131">
    <property type="entry name" value="ATP_synth_F1_gsu"/>
</dbReference>
<comment type="caution">
    <text evidence="11">The sequence shown here is derived from an EMBL/GenBank/DDBJ whole genome shotgun (WGS) entry which is preliminary data.</text>
</comment>
<dbReference type="CDD" id="cd12151">
    <property type="entry name" value="F1-ATPase_gamma"/>
    <property type="match status" value="1"/>
</dbReference>
<sequence>MALRDIKTKIQATERTHKVTRAMEAVSAVKMRTTQSTALAGRPYARAALSILARLSGSADIMRHPLAHVRRAERCALVILTSDKGLAGALNSGVIKAAAEAVAAYPVAAVTVYAYGKKGEEYFARRGYRIARAFENKQDVVEFSVMEELAAELSQEFMKETYDEVLVAYSNFKSTFEQVPAVRRLLPLTLANIEQLVRDIVPVKGKWSELGPIESPAAYSIEPDGKEVLNYLIPRLVSVSLYHFLLEAKASEHSARMVAMKNASDKSREVAHDLTRLFNKIRQAGITREVSEIVGGREALTT</sequence>
<dbReference type="Proteomes" id="UP000178532">
    <property type="component" value="Unassembled WGS sequence"/>
</dbReference>
<comment type="similarity">
    <text evidence="3 10">Belongs to the ATPase gamma chain family.</text>
</comment>
<dbReference type="HAMAP" id="MF_00815">
    <property type="entry name" value="ATP_synth_gamma_bact"/>
    <property type="match status" value="1"/>
</dbReference>
<dbReference type="Gene3D" id="1.10.287.80">
    <property type="entry name" value="ATP synthase, gamma subunit, helix hairpin domain"/>
    <property type="match status" value="2"/>
</dbReference>
<dbReference type="PANTHER" id="PTHR11693">
    <property type="entry name" value="ATP SYNTHASE GAMMA CHAIN"/>
    <property type="match status" value="1"/>
</dbReference>
<evidence type="ECO:0000256" key="3">
    <source>
        <dbReference type="ARBA" id="ARBA00007681"/>
    </source>
</evidence>
<dbReference type="InterPro" id="IPR035968">
    <property type="entry name" value="ATP_synth_F1_ATPase_gsu"/>
</dbReference>
<dbReference type="EMBL" id="MFLI01000001">
    <property type="protein sequence ID" value="OGG62922.1"/>
    <property type="molecule type" value="Genomic_DNA"/>
</dbReference>
<dbReference type="Pfam" id="PF00231">
    <property type="entry name" value="ATP-synt"/>
    <property type="match status" value="1"/>
</dbReference>
<dbReference type="GO" id="GO:0005886">
    <property type="term" value="C:plasma membrane"/>
    <property type="evidence" value="ECO:0007669"/>
    <property type="project" value="UniProtKB-SubCell"/>
</dbReference>
<keyword evidence="5 10" id="KW-0375">Hydrogen ion transport</keyword>
<evidence type="ECO:0000313" key="12">
    <source>
        <dbReference type="Proteomes" id="UP000178532"/>
    </source>
</evidence>
<proteinExistence type="inferred from homology"/>
<evidence type="ECO:0000313" key="11">
    <source>
        <dbReference type="EMBL" id="OGG62922.1"/>
    </source>
</evidence>
<evidence type="ECO:0000256" key="2">
    <source>
        <dbReference type="ARBA" id="ARBA00004170"/>
    </source>
</evidence>
<gene>
    <name evidence="10" type="primary">atpG</name>
    <name evidence="11" type="ORF">A3C19_02290</name>
</gene>
<organism evidence="11 12">
    <name type="scientific">Candidatus Kaiserbacteria bacterium RIFCSPHIGHO2_02_FULL_54_22</name>
    <dbReference type="NCBI Taxonomy" id="1798495"/>
    <lineage>
        <taxon>Bacteria</taxon>
        <taxon>Candidatus Kaiseribacteriota</taxon>
    </lineage>
</organism>
<dbReference type="GO" id="GO:0046933">
    <property type="term" value="F:proton-transporting ATP synthase activity, rotational mechanism"/>
    <property type="evidence" value="ECO:0007669"/>
    <property type="project" value="UniProtKB-UniRule"/>
</dbReference>
<dbReference type="GO" id="GO:0005524">
    <property type="term" value="F:ATP binding"/>
    <property type="evidence" value="ECO:0007669"/>
    <property type="project" value="UniProtKB-UniRule"/>
</dbReference>
<keyword evidence="4 10" id="KW-0813">Transport</keyword>
<dbReference type="STRING" id="1798495.A3C19_02290"/>
<accession>A0A1F6DPG8</accession>
<dbReference type="PANTHER" id="PTHR11693:SF22">
    <property type="entry name" value="ATP SYNTHASE SUBUNIT GAMMA, MITOCHONDRIAL"/>
    <property type="match status" value="1"/>
</dbReference>
<dbReference type="Gene3D" id="3.40.1380.10">
    <property type="match status" value="1"/>
</dbReference>
<evidence type="ECO:0000256" key="4">
    <source>
        <dbReference type="ARBA" id="ARBA00022448"/>
    </source>
</evidence>
<keyword evidence="8 10" id="KW-0139">CF(1)</keyword>
<evidence type="ECO:0000256" key="7">
    <source>
        <dbReference type="ARBA" id="ARBA00023136"/>
    </source>
</evidence>
<evidence type="ECO:0000256" key="5">
    <source>
        <dbReference type="ARBA" id="ARBA00022781"/>
    </source>
</evidence>
<comment type="subcellular location">
    <subcellularLocation>
        <location evidence="10">Cell membrane</location>
        <topology evidence="10">Peripheral membrane protein</topology>
    </subcellularLocation>
    <subcellularLocation>
        <location evidence="2">Membrane</location>
        <topology evidence="2">Peripheral membrane protein</topology>
    </subcellularLocation>
</comment>
<protein>
    <recommendedName>
        <fullName evidence="10">ATP synthase gamma chain</fullName>
    </recommendedName>
    <alternativeName>
        <fullName evidence="10">ATP synthase F1 sector gamma subunit</fullName>
    </alternativeName>
    <alternativeName>
        <fullName evidence="10">F-ATPase gamma subunit</fullName>
    </alternativeName>
</protein>
<keyword evidence="10" id="KW-1003">Cell membrane</keyword>
<dbReference type="GO" id="GO:0045259">
    <property type="term" value="C:proton-transporting ATP synthase complex"/>
    <property type="evidence" value="ECO:0007669"/>
    <property type="project" value="UniProtKB-KW"/>
</dbReference>